<keyword evidence="1 4" id="KW-0732">Signal</keyword>
<dbReference type="AlphaFoldDB" id="A0A811RW64"/>
<name>A0A811RW64_9POAL</name>
<keyword evidence="3" id="KW-0812">Transmembrane</keyword>
<evidence type="ECO:0000256" key="2">
    <source>
        <dbReference type="ARBA" id="ARBA00022737"/>
    </source>
</evidence>
<reference evidence="6" key="1">
    <citation type="submission" date="2020-10" db="EMBL/GenBank/DDBJ databases">
        <authorList>
            <person name="Han B."/>
            <person name="Lu T."/>
            <person name="Zhao Q."/>
            <person name="Huang X."/>
            <person name="Zhao Y."/>
        </authorList>
    </citation>
    <scope>NUCLEOTIDE SEQUENCE</scope>
</reference>
<comment type="caution">
    <text evidence="6">The sequence shown here is derived from an EMBL/GenBank/DDBJ whole genome shotgun (WGS) entry which is preliminary data.</text>
</comment>
<evidence type="ECO:0000313" key="6">
    <source>
        <dbReference type="EMBL" id="CAD6333499.1"/>
    </source>
</evidence>
<feature type="chain" id="PRO_5032959252" description="Gnk2-homologous domain-containing protein" evidence="4">
    <location>
        <begin position="25"/>
        <end position="250"/>
    </location>
</feature>
<evidence type="ECO:0000259" key="5">
    <source>
        <dbReference type="PROSITE" id="PS51473"/>
    </source>
</evidence>
<feature type="transmembrane region" description="Helical" evidence="3">
    <location>
        <begin position="189"/>
        <end position="213"/>
    </location>
</feature>
<gene>
    <name evidence="6" type="ORF">NCGR_LOCUS57597</name>
</gene>
<dbReference type="PANTHER" id="PTHR32099:SF104">
    <property type="entry name" value="OS01G0774133 PROTEIN"/>
    <property type="match status" value="1"/>
</dbReference>
<dbReference type="PANTHER" id="PTHR32099">
    <property type="entry name" value="CYSTEINE-RICH REPEAT SECRETORY PROTEIN"/>
    <property type="match status" value="1"/>
</dbReference>
<dbReference type="Pfam" id="PF01657">
    <property type="entry name" value="Stress-antifung"/>
    <property type="match status" value="1"/>
</dbReference>
<dbReference type="InterPro" id="IPR038408">
    <property type="entry name" value="GNK2_sf"/>
</dbReference>
<organism evidence="6 7">
    <name type="scientific">Miscanthus lutarioriparius</name>
    <dbReference type="NCBI Taxonomy" id="422564"/>
    <lineage>
        <taxon>Eukaryota</taxon>
        <taxon>Viridiplantae</taxon>
        <taxon>Streptophyta</taxon>
        <taxon>Embryophyta</taxon>
        <taxon>Tracheophyta</taxon>
        <taxon>Spermatophyta</taxon>
        <taxon>Magnoliopsida</taxon>
        <taxon>Liliopsida</taxon>
        <taxon>Poales</taxon>
        <taxon>Poaceae</taxon>
        <taxon>PACMAD clade</taxon>
        <taxon>Panicoideae</taxon>
        <taxon>Andropogonodae</taxon>
        <taxon>Andropogoneae</taxon>
        <taxon>Saccharinae</taxon>
        <taxon>Miscanthus</taxon>
    </lineage>
</organism>
<evidence type="ECO:0000256" key="4">
    <source>
        <dbReference type="SAM" id="SignalP"/>
    </source>
</evidence>
<evidence type="ECO:0000256" key="3">
    <source>
        <dbReference type="SAM" id="Phobius"/>
    </source>
</evidence>
<evidence type="ECO:0000256" key="1">
    <source>
        <dbReference type="ARBA" id="ARBA00022729"/>
    </source>
</evidence>
<accession>A0A811RW64</accession>
<sequence length="250" mass="24878">MALPAATVPFVVLLLLLVPTGGSGTGGSDQGGGGGCFAPLIGCAPPASATGNATAFRASLAPLLAALPSAAAAAAEGFAALRSQPDPGRDRAHALGLCFGFGFGFGGVADASDCHACLRAAVAAASEGCANDTRRAGVWSHGCLLAYYAGDVASSYTDGLEQTLADLTMALAQPKGPSLWRKAQSIMSFVLAAIGAVTVVVLACFLVGCYLLAETLFGNMAEAGPQGDGFALYIAATNGQAQVWSLATQF</sequence>
<dbReference type="Proteomes" id="UP000604825">
    <property type="component" value="Unassembled WGS sequence"/>
</dbReference>
<dbReference type="EMBL" id="CAJGYO010000017">
    <property type="protein sequence ID" value="CAD6333499.1"/>
    <property type="molecule type" value="Genomic_DNA"/>
</dbReference>
<keyword evidence="3" id="KW-1133">Transmembrane helix</keyword>
<dbReference type="OrthoDB" id="10592645at2759"/>
<dbReference type="Gene3D" id="3.30.430.20">
    <property type="entry name" value="Gnk2 domain, C-X8-C-X2-C motif"/>
    <property type="match status" value="1"/>
</dbReference>
<dbReference type="InterPro" id="IPR002902">
    <property type="entry name" value="GNK2"/>
</dbReference>
<evidence type="ECO:0000313" key="7">
    <source>
        <dbReference type="Proteomes" id="UP000604825"/>
    </source>
</evidence>
<feature type="signal peptide" evidence="4">
    <location>
        <begin position="1"/>
        <end position="24"/>
    </location>
</feature>
<keyword evidence="3" id="KW-0472">Membrane</keyword>
<keyword evidence="2" id="KW-0677">Repeat</keyword>
<protein>
    <recommendedName>
        <fullName evidence="5">Gnk2-homologous domain-containing protein</fullName>
    </recommendedName>
</protein>
<dbReference type="PROSITE" id="PS51473">
    <property type="entry name" value="GNK2"/>
    <property type="match status" value="1"/>
</dbReference>
<feature type="domain" description="Gnk2-homologous" evidence="5">
    <location>
        <begin position="37"/>
        <end position="152"/>
    </location>
</feature>
<proteinExistence type="predicted"/>
<keyword evidence="7" id="KW-1185">Reference proteome</keyword>